<gene>
    <name evidence="1" type="ORF">SDC9_75263</name>
</gene>
<sequence>MVQFPEQNPGDLVFPHEKADHTAVHQRTVDQDMPIRIPFQFFTTLPGRPHILVMKEPEAPDIRRTVQFRLRPFGHHDLDPGRIGADQLEKLLTKLKIAIGPRLVDQRDPRFVQPAVFLQMRRHSAKVLPEDFFETLRKFSVLLDLHPVPIRSGLVCPRHIVKAPARKIQHRKVILVECFSGLRVKVGSVDRQRIIRADRDLHILAKRCYRNMVFAAISVERGRIRAQCVAGDAAVLRMELFRQGKPPYFHRHRELYIESVVGGQCPGSPVDTRLLHRGAFDGDPEGGAFRFRRNRKAIARTQDIRIKSGLGRDGVKRGSRFTKNSIFLLHHGLADGRDGDVVDRGDRCGQRFAI</sequence>
<dbReference type="AlphaFoldDB" id="A0A644YJI5"/>
<organism evidence="1">
    <name type="scientific">bioreactor metagenome</name>
    <dbReference type="NCBI Taxonomy" id="1076179"/>
    <lineage>
        <taxon>unclassified sequences</taxon>
        <taxon>metagenomes</taxon>
        <taxon>ecological metagenomes</taxon>
    </lineage>
</organism>
<name>A0A644YJI5_9ZZZZ</name>
<protein>
    <submittedName>
        <fullName evidence="1">Uncharacterized protein</fullName>
    </submittedName>
</protein>
<comment type="caution">
    <text evidence="1">The sequence shown here is derived from an EMBL/GenBank/DDBJ whole genome shotgun (WGS) entry which is preliminary data.</text>
</comment>
<reference evidence="1" key="1">
    <citation type="submission" date="2019-08" db="EMBL/GenBank/DDBJ databases">
        <authorList>
            <person name="Kucharzyk K."/>
            <person name="Murdoch R.W."/>
            <person name="Higgins S."/>
            <person name="Loffler F."/>
        </authorList>
    </citation>
    <scope>NUCLEOTIDE SEQUENCE</scope>
</reference>
<evidence type="ECO:0000313" key="1">
    <source>
        <dbReference type="EMBL" id="MPM28735.1"/>
    </source>
</evidence>
<dbReference type="EMBL" id="VSSQ01005333">
    <property type="protein sequence ID" value="MPM28735.1"/>
    <property type="molecule type" value="Genomic_DNA"/>
</dbReference>
<proteinExistence type="predicted"/>
<accession>A0A644YJI5</accession>